<dbReference type="AlphaFoldDB" id="A0A2M6YUR0"/>
<organism evidence="1 2">
    <name type="scientific">Candidatus Roizmanbacteria bacterium CG07_land_8_20_14_0_80_34_15</name>
    <dbReference type="NCBI Taxonomy" id="1974849"/>
    <lineage>
        <taxon>Bacteria</taxon>
        <taxon>Candidatus Roizmaniibacteriota</taxon>
    </lineage>
</organism>
<dbReference type="EMBL" id="PEWY01000056">
    <property type="protein sequence ID" value="PIU37250.1"/>
    <property type="molecule type" value="Genomic_DNA"/>
</dbReference>
<dbReference type="Proteomes" id="UP000230184">
    <property type="component" value="Unassembled WGS sequence"/>
</dbReference>
<name>A0A2M6YUR0_9BACT</name>
<reference evidence="2" key="1">
    <citation type="submission" date="2017-09" db="EMBL/GenBank/DDBJ databases">
        <title>Depth-based differentiation of microbial function through sediment-hosted aquifers and enrichment of novel symbionts in the deep terrestrial subsurface.</title>
        <authorList>
            <person name="Probst A.J."/>
            <person name="Ladd B."/>
            <person name="Jarett J.K."/>
            <person name="Geller-Mcgrath D.E."/>
            <person name="Sieber C.M.K."/>
            <person name="Emerson J.B."/>
            <person name="Anantharaman K."/>
            <person name="Thomas B.C."/>
            <person name="Malmstrom R."/>
            <person name="Stieglmeier M."/>
            <person name="Klingl A."/>
            <person name="Woyke T."/>
            <person name="Ryan C.M."/>
            <person name="Banfield J.F."/>
        </authorList>
    </citation>
    <scope>NUCLEOTIDE SEQUENCE [LARGE SCALE GENOMIC DNA]</scope>
</reference>
<comment type="caution">
    <text evidence="1">The sequence shown here is derived from an EMBL/GenBank/DDBJ whole genome shotgun (WGS) entry which is preliminary data.</text>
</comment>
<accession>A0A2M6YUR0</accession>
<gene>
    <name evidence="1" type="ORF">COT02_01790</name>
</gene>
<protein>
    <submittedName>
        <fullName evidence="1">Uncharacterized protein</fullName>
    </submittedName>
</protein>
<evidence type="ECO:0000313" key="2">
    <source>
        <dbReference type="Proteomes" id="UP000230184"/>
    </source>
</evidence>
<evidence type="ECO:0000313" key="1">
    <source>
        <dbReference type="EMBL" id="PIU37250.1"/>
    </source>
</evidence>
<proteinExistence type="predicted"/>
<sequence length="128" mass="13982">MISTDSQLTPLKELRPVDAFNIFYKTAGGTNVGLGVCQELVKEEGQKPIDEARKAAERGVLSTASEWIAAGDFDPSEKIKLLNEAAVTTQRVLLKKQQSNQKGDMNEFFVKQAIATVSGTMEYLTASK</sequence>